<dbReference type="EMBL" id="AAACVH010000067">
    <property type="protein sequence ID" value="EAA8668165.1"/>
    <property type="molecule type" value="Genomic_DNA"/>
</dbReference>
<protein>
    <submittedName>
        <fullName evidence="2">Uncharacterized protein</fullName>
    </submittedName>
</protein>
<gene>
    <name evidence="2" type="ORF">KO51_24200</name>
    <name evidence="1" type="ORF">NL99_25190</name>
</gene>
<dbReference type="Proteomes" id="UP000885283">
    <property type="component" value="Unassembled WGS sequence"/>
</dbReference>
<sequence>MHLLSGAFRRISLSEKTLYEKKQPSRFNTRNIIFYAVDDALSYKKKAANEAAQRQKLQWFIIFNDLCFPYPE</sequence>
<name>A0A402QAM9_SALER</name>
<evidence type="ECO:0000313" key="2">
    <source>
        <dbReference type="EMBL" id="MIK94515.1"/>
    </source>
</evidence>
<organism evidence="2">
    <name type="scientific">Salmonella enterica</name>
    <name type="common">Salmonella choleraesuis</name>
    <dbReference type="NCBI Taxonomy" id="28901"/>
    <lineage>
        <taxon>Bacteria</taxon>
        <taxon>Pseudomonadati</taxon>
        <taxon>Pseudomonadota</taxon>
        <taxon>Gammaproteobacteria</taxon>
        <taxon>Enterobacterales</taxon>
        <taxon>Enterobacteriaceae</taxon>
        <taxon>Salmonella</taxon>
    </lineage>
</organism>
<dbReference type="EMBL" id="RSMR01000040">
    <property type="protein sequence ID" value="MIK94515.1"/>
    <property type="molecule type" value="Genomic_DNA"/>
</dbReference>
<accession>A0A402QAM9</accession>
<dbReference type="AlphaFoldDB" id="A0A402QAM9"/>
<comment type="caution">
    <text evidence="2">The sequence shown here is derived from an EMBL/GenBank/DDBJ whole genome shotgun (WGS) entry which is preliminary data.</text>
</comment>
<reference evidence="2" key="1">
    <citation type="submission" date="2018-08" db="EMBL/GenBank/DDBJ databases">
        <authorList>
            <consortium name="GenomeTrakr network: Whole genome sequencing for foodborne pathogen traceback"/>
        </authorList>
    </citation>
    <scope>NUCLEOTIDE SEQUENCE [LARGE SCALE GENOMIC DNA]</scope>
    <source>
        <strain evidence="2">FLUFL-1338</strain>
        <strain evidence="1">FLUFL-367</strain>
    </source>
</reference>
<proteinExistence type="predicted"/>
<dbReference type="Proteomes" id="UP000839834">
    <property type="component" value="Unassembled WGS sequence"/>
</dbReference>
<evidence type="ECO:0000313" key="1">
    <source>
        <dbReference type="EMBL" id="EAA8668165.1"/>
    </source>
</evidence>